<dbReference type="InterPro" id="IPR036890">
    <property type="entry name" value="HATPase_C_sf"/>
</dbReference>
<keyword evidence="7" id="KW-0547">Nucleotide-binding</keyword>
<dbReference type="Gene3D" id="3.30.450.20">
    <property type="entry name" value="PAS domain"/>
    <property type="match status" value="2"/>
</dbReference>
<dbReference type="GO" id="GO:0005886">
    <property type="term" value="C:plasma membrane"/>
    <property type="evidence" value="ECO:0007669"/>
    <property type="project" value="UniProtKB-SubCell"/>
</dbReference>
<proteinExistence type="predicted"/>
<dbReference type="EMBL" id="CP035928">
    <property type="protein sequence ID" value="QEP33987.1"/>
    <property type="molecule type" value="Genomic_DNA"/>
</dbReference>
<protein>
    <recommendedName>
        <fullName evidence="3">histidine kinase</fullName>
        <ecNumber evidence="3">2.7.13.3</ecNumber>
    </recommendedName>
</protein>
<keyword evidence="10" id="KW-0902">Two-component regulatory system</keyword>
<evidence type="ECO:0000256" key="10">
    <source>
        <dbReference type="ARBA" id="ARBA00023012"/>
    </source>
</evidence>
<dbReference type="PRINTS" id="PR00344">
    <property type="entry name" value="BCTRLSENSOR"/>
</dbReference>
<dbReference type="SMART" id="SM00388">
    <property type="entry name" value="HisKA"/>
    <property type="match status" value="1"/>
</dbReference>
<dbReference type="SMART" id="SM00387">
    <property type="entry name" value="HATPase_c"/>
    <property type="match status" value="1"/>
</dbReference>
<evidence type="ECO:0000256" key="8">
    <source>
        <dbReference type="ARBA" id="ARBA00022777"/>
    </source>
</evidence>
<dbReference type="CDD" id="cd16922">
    <property type="entry name" value="HATPase_EvgS-ArcB-TorS-like"/>
    <property type="match status" value="1"/>
</dbReference>
<dbReference type="SUPFAM" id="SSF55874">
    <property type="entry name" value="ATPase domain of HSP90 chaperone/DNA topoisomerase II/histidine kinase"/>
    <property type="match status" value="1"/>
</dbReference>
<keyword evidence="13" id="KW-1185">Reference proteome</keyword>
<keyword evidence="9" id="KW-0067">ATP-binding</keyword>
<dbReference type="AlphaFoldDB" id="A0A5C2H4R2"/>
<evidence type="ECO:0000256" key="7">
    <source>
        <dbReference type="ARBA" id="ARBA00022741"/>
    </source>
</evidence>
<sequence>MKKLFLKKILSSHFIKFSLIPILVVEITLIILYFSINKYIATKNTDLMLNEAITSSQNILKNEANKISEKLRQVSEYATILQKEHESIFKNSENIYLPNGKPTFDVASNGVYYKTNKVGASLYYSSNTKITEVEAHKALFTEAMDTSLKNIVDTNPLIMASYFNSWDDLNRLYPFIPKVYEQYGEHINMEDYNFYYLADQKHNPSRKPVWTSAYLDPAGNGWMLSCIVPIYKNDFLEGVTGLDITIDSFVKNILDAKLPYDANLFMVDNEGMIIAMPNEIEKLLGLKELKDHLYTDVLLNTIEKPEEYNILKNKSPFAEHFKNLINTNSTEELIIADKKYLTLMENVGETNWKMMILVDEDKLFSSIESLRDLTNKIGYLAIGLLILFYVIFFYILLRRINKFSNDITQPIEFLSDQTTQLTKNDIEFKSVNTNVLEISQLSDNFEYMIKELKQKAHKLNKAKIIAENANKSKDEFLANISHELKTPLNSINVISEIMTTNKQKNLTEKDIKNLDVINKSGKNLLVLINDILDYSKLNVGKINLDIREFKVNDFIKNIVNSFESQFRAKNINFELNIDSSLESIITDEKRVAQIINNLLSNACKFTSENKNVSLSLIDQNEYVKIKVQDEGIGIPSDKLKLIFDRFSQVDSTTTRKFTGTGLGLTICKELVKLLKGEIKVESQEGKGSIFEVTLPKIIKGFEEVDSQDTTLKNRQKTKQNIIFLNPNPINYITKVVELKKRYEIKQVFKKIELINALQENQYDKVLVDEDSLSKEELEELKKLISDKLIYIQHLEDL</sequence>
<dbReference type="InterPro" id="IPR004358">
    <property type="entry name" value="Sig_transdc_His_kin-like_C"/>
</dbReference>
<evidence type="ECO:0000256" key="11">
    <source>
        <dbReference type="ARBA" id="ARBA00023136"/>
    </source>
</evidence>
<evidence type="ECO:0000256" key="4">
    <source>
        <dbReference type="ARBA" id="ARBA00022475"/>
    </source>
</evidence>
<dbReference type="RefSeq" id="WP_130232940.1">
    <property type="nucleotide sequence ID" value="NZ_BMEF01000005.1"/>
</dbReference>
<evidence type="ECO:0000313" key="13">
    <source>
        <dbReference type="Proteomes" id="UP000322726"/>
    </source>
</evidence>
<dbReference type="Pfam" id="PF02518">
    <property type="entry name" value="HATPase_c"/>
    <property type="match status" value="1"/>
</dbReference>
<dbReference type="KEGG" id="apai:APAC_0848"/>
<dbReference type="Gene3D" id="6.10.340.10">
    <property type="match status" value="1"/>
</dbReference>
<dbReference type="PANTHER" id="PTHR43711:SF31">
    <property type="entry name" value="HISTIDINE KINASE"/>
    <property type="match status" value="1"/>
</dbReference>
<dbReference type="CDD" id="cd00082">
    <property type="entry name" value="HisKA"/>
    <property type="match status" value="1"/>
</dbReference>
<dbReference type="Pfam" id="PF22673">
    <property type="entry name" value="MCP-like_PDC_1"/>
    <property type="match status" value="1"/>
</dbReference>
<evidence type="ECO:0000256" key="2">
    <source>
        <dbReference type="ARBA" id="ARBA00004236"/>
    </source>
</evidence>
<reference evidence="12" key="1">
    <citation type="submission" date="2019-09" db="EMBL/GenBank/DDBJ databases">
        <title>Complete genome sequencing of four Arcobacter species reveals a diverse suite of mobile elements.</title>
        <authorList>
            <person name="Miller W.G."/>
            <person name="Yee E."/>
            <person name="Bono J.L."/>
        </authorList>
    </citation>
    <scope>NUCLEOTIDE SEQUENCE [LARGE SCALE GENOMIC DNA]</scope>
    <source>
        <strain evidence="12">LMG 26638</strain>
    </source>
</reference>
<dbReference type="PANTHER" id="PTHR43711">
    <property type="entry name" value="TWO-COMPONENT HISTIDINE KINASE"/>
    <property type="match status" value="1"/>
</dbReference>
<evidence type="ECO:0000256" key="9">
    <source>
        <dbReference type="ARBA" id="ARBA00022840"/>
    </source>
</evidence>
<dbReference type="InterPro" id="IPR005467">
    <property type="entry name" value="His_kinase_dom"/>
</dbReference>
<evidence type="ECO:0000313" key="12">
    <source>
        <dbReference type="EMBL" id="QEP33987.1"/>
    </source>
</evidence>
<organism evidence="12 13">
    <name type="scientific">Malaciobacter pacificus</name>
    <dbReference type="NCBI Taxonomy" id="1080223"/>
    <lineage>
        <taxon>Bacteria</taxon>
        <taxon>Pseudomonadati</taxon>
        <taxon>Campylobacterota</taxon>
        <taxon>Epsilonproteobacteria</taxon>
        <taxon>Campylobacterales</taxon>
        <taxon>Arcobacteraceae</taxon>
        <taxon>Malaciobacter</taxon>
    </lineage>
</organism>
<dbReference type="Gene3D" id="3.30.565.10">
    <property type="entry name" value="Histidine kinase-like ATPase, C-terminal domain"/>
    <property type="match status" value="1"/>
</dbReference>
<keyword evidence="4" id="KW-1003">Cell membrane</keyword>
<dbReference type="FunFam" id="3.30.565.10:FF:000023">
    <property type="entry name" value="PAS domain-containing sensor histidine kinase"/>
    <property type="match status" value="1"/>
</dbReference>
<dbReference type="InterPro" id="IPR036097">
    <property type="entry name" value="HisK_dim/P_sf"/>
</dbReference>
<dbReference type="OrthoDB" id="9794419at2"/>
<comment type="subcellular location">
    <subcellularLocation>
        <location evidence="2">Cell membrane</location>
    </subcellularLocation>
</comment>
<evidence type="ECO:0000256" key="5">
    <source>
        <dbReference type="ARBA" id="ARBA00022553"/>
    </source>
</evidence>
<dbReference type="GO" id="GO:0005524">
    <property type="term" value="F:ATP binding"/>
    <property type="evidence" value="ECO:0007669"/>
    <property type="project" value="UniProtKB-KW"/>
</dbReference>
<keyword evidence="11" id="KW-0472">Membrane</keyword>
<evidence type="ECO:0000256" key="1">
    <source>
        <dbReference type="ARBA" id="ARBA00000085"/>
    </source>
</evidence>
<reference evidence="12" key="2">
    <citation type="submission" date="2019-09" db="EMBL/GenBank/DDBJ databases">
        <title>Taxonomic note: a critical rebuttal of the proposed division of the genus Arcobacter into six genera, emended descriptions of Arcobacter anaerophilus and the genus Arcobacter, and an assessment of genus-level boundaries for Epsilonproteobacteria using in silico genomic comparator tools.</title>
        <authorList>
            <person name="On S.L.W."/>
            <person name="Miller W.G."/>
            <person name="Biggs P."/>
            <person name="Cornelius A."/>
            <person name="Vandamme P."/>
        </authorList>
    </citation>
    <scope>NUCLEOTIDE SEQUENCE [LARGE SCALE GENOMIC DNA]</scope>
    <source>
        <strain evidence="12">LMG 26638</strain>
    </source>
</reference>
<dbReference type="GO" id="GO:0000155">
    <property type="term" value="F:phosphorelay sensor kinase activity"/>
    <property type="evidence" value="ECO:0007669"/>
    <property type="project" value="InterPro"/>
</dbReference>
<evidence type="ECO:0000256" key="6">
    <source>
        <dbReference type="ARBA" id="ARBA00022679"/>
    </source>
</evidence>
<dbReference type="InterPro" id="IPR003661">
    <property type="entry name" value="HisK_dim/P_dom"/>
</dbReference>
<comment type="catalytic activity">
    <reaction evidence="1">
        <text>ATP + protein L-histidine = ADP + protein N-phospho-L-histidine.</text>
        <dbReference type="EC" id="2.7.13.3"/>
    </reaction>
</comment>
<keyword evidence="8 12" id="KW-0418">Kinase</keyword>
<accession>A0A5C2H4R2</accession>
<dbReference type="Proteomes" id="UP000322726">
    <property type="component" value="Chromosome"/>
</dbReference>
<dbReference type="EC" id="2.7.13.3" evidence="3"/>
<dbReference type="SUPFAM" id="SSF47384">
    <property type="entry name" value="Homodimeric domain of signal transducing histidine kinase"/>
    <property type="match status" value="1"/>
</dbReference>
<gene>
    <name evidence="12" type="ORF">APAC_0848</name>
</gene>
<keyword evidence="5" id="KW-0597">Phosphoprotein</keyword>
<dbReference type="PROSITE" id="PS50109">
    <property type="entry name" value="HIS_KIN"/>
    <property type="match status" value="1"/>
</dbReference>
<dbReference type="InterPro" id="IPR050736">
    <property type="entry name" value="Sensor_HK_Regulatory"/>
</dbReference>
<dbReference type="Pfam" id="PF00512">
    <property type="entry name" value="HisKA"/>
    <property type="match status" value="1"/>
</dbReference>
<evidence type="ECO:0000256" key="3">
    <source>
        <dbReference type="ARBA" id="ARBA00012438"/>
    </source>
</evidence>
<dbReference type="InterPro" id="IPR003594">
    <property type="entry name" value="HATPase_dom"/>
</dbReference>
<dbReference type="Gene3D" id="1.10.287.130">
    <property type="match status" value="1"/>
</dbReference>
<keyword evidence="6" id="KW-0808">Transferase</keyword>
<name>A0A5C2H4R2_9BACT</name>